<name>A0A835IKX4_9MAGN</name>
<dbReference type="EMBL" id="JADFTS010000002">
    <property type="protein sequence ID" value="KAF9619831.1"/>
    <property type="molecule type" value="Genomic_DNA"/>
</dbReference>
<proteinExistence type="predicted"/>
<evidence type="ECO:0000313" key="2">
    <source>
        <dbReference type="Proteomes" id="UP000631114"/>
    </source>
</evidence>
<dbReference type="OrthoDB" id="1936871at2759"/>
<evidence type="ECO:0000313" key="1">
    <source>
        <dbReference type="EMBL" id="KAF9619831.1"/>
    </source>
</evidence>
<reference evidence="1 2" key="1">
    <citation type="submission" date="2020-10" db="EMBL/GenBank/DDBJ databases">
        <title>The Coptis chinensis genome and diversification of protoberbering-type alkaloids.</title>
        <authorList>
            <person name="Wang B."/>
            <person name="Shu S."/>
            <person name="Song C."/>
            <person name="Liu Y."/>
        </authorList>
    </citation>
    <scope>NUCLEOTIDE SEQUENCE [LARGE SCALE GENOMIC DNA]</scope>
    <source>
        <strain evidence="1">HL-2020</strain>
        <tissue evidence="1">Leaf</tissue>
    </source>
</reference>
<gene>
    <name evidence="1" type="ORF">IFM89_009582</name>
</gene>
<organism evidence="1 2">
    <name type="scientific">Coptis chinensis</name>
    <dbReference type="NCBI Taxonomy" id="261450"/>
    <lineage>
        <taxon>Eukaryota</taxon>
        <taxon>Viridiplantae</taxon>
        <taxon>Streptophyta</taxon>
        <taxon>Embryophyta</taxon>
        <taxon>Tracheophyta</taxon>
        <taxon>Spermatophyta</taxon>
        <taxon>Magnoliopsida</taxon>
        <taxon>Ranunculales</taxon>
        <taxon>Ranunculaceae</taxon>
        <taxon>Coptidoideae</taxon>
        <taxon>Coptis</taxon>
    </lineage>
</organism>
<accession>A0A835IKX4</accession>
<protein>
    <submittedName>
        <fullName evidence="1">Uncharacterized protein</fullName>
    </submittedName>
</protein>
<comment type="caution">
    <text evidence="1">The sequence shown here is derived from an EMBL/GenBank/DDBJ whole genome shotgun (WGS) entry which is preliminary data.</text>
</comment>
<sequence length="138" mass="14714">MATVLESSRSIGELSSMEGVTFRFSSASIVGNLGAPVEEWAVGGTALTSLMDIERRHGPVPKLIMPALVSLSNFKTKSKSCTVALGVPGPSYLNTWSWGKFKHVIKKAMVELQGPIQFNGPASNNINLTLLLELGVQA</sequence>
<dbReference type="Gene3D" id="3.40.50.450">
    <property type="match status" value="1"/>
</dbReference>
<dbReference type="Proteomes" id="UP000631114">
    <property type="component" value="Unassembled WGS sequence"/>
</dbReference>
<keyword evidence="2" id="KW-1185">Reference proteome</keyword>
<dbReference type="AlphaFoldDB" id="A0A835IKX4"/>